<sequence>MPTLIYSMSVSLDGHIAGPDGAIDWAAPDEELMRFHIEQTREVTGHLTGRGLYEDMLSWETAEQTRTDPLELEFARTWKAIQKVVFSSSLTSVEGNARLARSGVAHELAELKNQPGAGIVSVGGARLAASLAEKDLIDEYRLFVNPVVLGGGTPYFPPLPKRLHLELVETQTFSQVVYLRYRRV</sequence>
<dbReference type="SUPFAM" id="SSF53597">
    <property type="entry name" value="Dihydrofolate reductase-like"/>
    <property type="match status" value="1"/>
</dbReference>
<dbReference type="PANTHER" id="PTHR38011:SF11">
    <property type="entry name" value="2,5-DIAMINO-6-RIBOSYLAMINO-4(3H)-PYRIMIDINONE 5'-PHOSPHATE REDUCTASE"/>
    <property type="match status" value="1"/>
</dbReference>
<dbReference type="AlphaFoldDB" id="A0A6P2BWW4"/>
<dbReference type="InterPro" id="IPR002734">
    <property type="entry name" value="RibDG_C"/>
</dbReference>
<dbReference type="OrthoDB" id="7949219at2"/>
<dbReference type="PANTHER" id="PTHR38011">
    <property type="entry name" value="DIHYDROFOLATE REDUCTASE FAMILY PROTEIN (AFU_ORTHOLOGUE AFUA_8G06820)"/>
    <property type="match status" value="1"/>
</dbReference>
<dbReference type="GO" id="GO:0008703">
    <property type="term" value="F:5-amino-6-(5-phosphoribosylamino)uracil reductase activity"/>
    <property type="evidence" value="ECO:0007669"/>
    <property type="project" value="InterPro"/>
</dbReference>
<dbReference type="Proteomes" id="UP000460272">
    <property type="component" value="Unassembled WGS sequence"/>
</dbReference>
<organism evidence="2 3">
    <name type="scientific">Trebonia kvetii</name>
    <dbReference type="NCBI Taxonomy" id="2480626"/>
    <lineage>
        <taxon>Bacteria</taxon>
        <taxon>Bacillati</taxon>
        <taxon>Actinomycetota</taxon>
        <taxon>Actinomycetes</taxon>
        <taxon>Streptosporangiales</taxon>
        <taxon>Treboniaceae</taxon>
        <taxon>Trebonia</taxon>
    </lineage>
</organism>
<dbReference type="InterPro" id="IPR050765">
    <property type="entry name" value="Riboflavin_Biosynth_HTPR"/>
</dbReference>
<gene>
    <name evidence="2" type="ORF">EAS64_27715</name>
</gene>
<dbReference type="InterPro" id="IPR024072">
    <property type="entry name" value="DHFR-like_dom_sf"/>
</dbReference>
<accession>A0A6P2BWW4</accession>
<dbReference type="EMBL" id="RPFW01000005">
    <property type="protein sequence ID" value="TVZ02761.1"/>
    <property type="molecule type" value="Genomic_DNA"/>
</dbReference>
<evidence type="ECO:0000313" key="2">
    <source>
        <dbReference type="EMBL" id="TVZ02761.1"/>
    </source>
</evidence>
<dbReference type="Pfam" id="PF01872">
    <property type="entry name" value="RibD_C"/>
    <property type="match status" value="1"/>
</dbReference>
<evidence type="ECO:0000259" key="1">
    <source>
        <dbReference type="Pfam" id="PF01872"/>
    </source>
</evidence>
<dbReference type="Gene3D" id="3.40.430.10">
    <property type="entry name" value="Dihydrofolate Reductase, subunit A"/>
    <property type="match status" value="1"/>
</dbReference>
<feature type="domain" description="Bacterial bifunctional deaminase-reductase C-terminal" evidence="1">
    <location>
        <begin position="2"/>
        <end position="177"/>
    </location>
</feature>
<reference evidence="2 3" key="1">
    <citation type="submission" date="2018-11" db="EMBL/GenBank/DDBJ databases">
        <title>Trebonia kvetii gen.nov., sp.nov., a novel acidophilic actinobacterium, and proposal of the new actinobacterial family Treboniaceae fam. nov.</title>
        <authorList>
            <person name="Rapoport D."/>
            <person name="Sagova-Mareckova M."/>
            <person name="Sedlacek I."/>
            <person name="Provaznik J."/>
            <person name="Kralova S."/>
            <person name="Pavlinic D."/>
            <person name="Benes V."/>
            <person name="Kopecky J."/>
        </authorList>
    </citation>
    <scope>NUCLEOTIDE SEQUENCE [LARGE SCALE GENOMIC DNA]</scope>
    <source>
        <strain evidence="2 3">15Tr583</strain>
    </source>
</reference>
<name>A0A6P2BWW4_9ACTN</name>
<proteinExistence type="predicted"/>
<evidence type="ECO:0000313" key="3">
    <source>
        <dbReference type="Proteomes" id="UP000460272"/>
    </source>
</evidence>
<protein>
    <submittedName>
        <fullName evidence="2">Dihydrofolate reductase</fullName>
    </submittedName>
</protein>
<keyword evidence="3" id="KW-1185">Reference proteome</keyword>
<dbReference type="GO" id="GO:0009231">
    <property type="term" value="P:riboflavin biosynthetic process"/>
    <property type="evidence" value="ECO:0007669"/>
    <property type="project" value="InterPro"/>
</dbReference>
<comment type="caution">
    <text evidence="2">The sequence shown here is derived from an EMBL/GenBank/DDBJ whole genome shotgun (WGS) entry which is preliminary data.</text>
</comment>